<dbReference type="Proteomes" id="UP000030659">
    <property type="component" value="Unassembled WGS sequence"/>
</dbReference>
<accession>W7AL99</accession>
<proteinExistence type="inferred from homology"/>
<sequence>MKHRKHAYSKRDVKFKNIIKYTKNIYLCLKDKECISIYMGIFFNKINEIEKKCEESLNEILRSANEVSEISKKAELELKQQTEQIKHINKETDNIQERLKQSQYHLEGIKYWWKNINSFLGFQTTDENENIKIDNPINNHIEKKNNNHYKNNYGKTLNRTYADRLDEKSIAQRKGSFDDKYERDLNMLSSMLDELHTRALVMGNTINEQNKMLNNVNEKMENNIEKIQDQQKLMKEIMKR</sequence>
<organism evidence="4 5">
    <name type="scientific">Plasmodium vinckei petteri</name>
    <dbReference type="NCBI Taxonomy" id="138298"/>
    <lineage>
        <taxon>Eukaryota</taxon>
        <taxon>Sar</taxon>
        <taxon>Alveolata</taxon>
        <taxon>Apicomplexa</taxon>
        <taxon>Aconoidasida</taxon>
        <taxon>Haemosporida</taxon>
        <taxon>Plasmodiidae</taxon>
        <taxon>Plasmodium</taxon>
        <taxon>Plasmodium (Vinckeia)</taxon>
    </lineage>
</organism>
<evidence type="ECO:0000256" key="1">
    <source>
        <dbReference type="ARBA" id="ARBA00009480"/>
    </source>
</evidence>
<dbReference type="SUPFAM" id="SSF58038">
    <property type="entry name" value="SNARE fusion complex"/>
    <property type="match status" value="2"/>
</dbReference>
<feature type="coiled-coil region" evidence="2">
    <location>
        <begin position="46"/>
        <end position="98"/>
    </location>
</feature>
<dbReference type="SMART" id="SM00397">
    <property type="entry name" value="t_SNARE"/>
    <property type="match status" value="2"/>
</dbReference>
<protein>
    <recommendedName>
        <fullName evidence="3">t-SNARE coiled-coil homology domain-containing protein</fullName>
    </recommendedName>
</protein>
<evidence type="ECO:0000313" key="4">
    <source>
        <dbReference type="EMBL" id="EUD74262.1"/>
    </source>
</evidence>
<dbReference type="Gene3D" id="1.20.5.110">
    <property type="match status" value="2"/>
</dbReference>
<dbReference type="PANTHER" id="PTHR19305">
    <property type="entry name" value="SYNAPTOSOMAL ASSOCIATED PROTEIN"/>
    <property type="match status" value="1"/>
</dbReference>
<dbReference type="InterPro" id="IPR000727">
    <property type="entry name" value="T_SNARE_dom"/>
</dbReference>
<dbReference type="EMBL" id="KI965394">
    <property type="protein sequence ID" value="EUD74262.1"/>
    <property type="molecule type" value="Genomic_DNA"/>
</dbReference>
<dbReference type="PANTHER" id="PTHR19305:SF9">
    <property type="entry name" value="SYNAPTOSOMAL-ASSOCIATED PROTEIN 29"/>
    <property type="match status" value="1"/>
</dbReference>
<feature type="domain" description="T-SNARE coiled-coil homology" evidence="3">
    <location>
        <begin position="47"/>
        <end position="109"/>
    </location>
</feature>
<keyword evidence="2" id="KW-0175">Coiled coil</keyword>
<gene>
    <name evidence="4" type="ORF">YYG_00209</name>
</gene>
<feature type="domain" description="T-SNARE coiled-coil homology" evidence="3">
    <location>
        <begin position="175"/>
        <end position="237"/>
    </location>
</feature>
<dbReference type="AlphaFoldDB" id="W7AL99"/>
<comment type="similarity">
    <text evidence="1">Belongs to the SNAP-25 family.</text>
</comment>
<name>W7AL99_PLAVN</name>
<evidence type="ECO:0000256" key="2">
    <source>
        <dbReference type="SAM" id="Coils"/>
    </source>
</evidence>
<reference evidence="4 5" key="1">
    <citation type="submission" date="2013-02" db="EMBL/GenBank/DDBJ databases">
        <title>The Genome Sequence of Plasmodium vinckei petteri CR.</title>
        <authorList>
            <consortium name="The Broad Institute Genome Sequencing Platform"/>
            <consortium name="The Broad Institute Genome Sequencing Center for Infectious Disease"/>
            <person name="Neafsey D."/>
            <person name="Cheeseman I."/>
            <person name="Volkman S."/>
            <person name="Adams J."/>
            <person name="Walker B."/>
            <person name="Young S.K."/>
            <person name="Zeng Q."/>
            <person name="Gargeya S."/>
            <person name="Fitzgerald M."/>
            <person name="Haas B."/>
            <person name="Abouelleil A."/>
            <person name="Alvarado L."/>
            <person name="Arachchi H.M."/>
            <person name="Berlin A.M."/>
            <person name="Chapman S.B."/>
            <person name="Dewar J."/>
            <person name="Goldberg J."/>
            <person name="Griggs A."/>
            <person name="Gujja S."/>
            <person name="Hansen M."/>
            <person name="Howarth C."/>
            <person name="Imamovic A."/>
            <person name="Larimer J."/>
            <person name="McCowan C."/>
            <person name="Murphy C."/>
            <person name="Neiman D."/>
            <person name="Pearson M."/>
            <person name="Priest M."/>
            <person name="Roberts A."/>
            <person name="Saif S."/>
            <person name="Shea T."/>
            <person name="Sisk P."/>
            <person name="Sykes S."/>
            <person name="Wortman J."/>
            <person name="Nusbaum C."/>
            <person name="Birren B."/>
        </authorList>
    </citation>
    <scope>NUCLEOTIDE SEQUENCE [LARGE SCALE GENOMIC DNA]</scope>
    <source>
        <strain evidence="4 5">CR</strain>
    </source>
</reference>
<dbReference type="PROSITE" id="PS50192">
    <property type="entry name" value="T_SNARE"/>
    <property type="match status" value="2"/>
</dbReference>
<feature type="coiled-coil region" evidence="2">
    <location>
        <begin position="206"/>
        <end position="240"/>
    </location>
</feature>
<evidence type="ECO:0000259" key="3">
    <source>
        <dbReference type="PROSITE" id="PS50192"/>
    </source>
</evidence>
<evidence type="ECO:0000313" key="5">
    <source>
        <dbReference type="Proteomes" id="UP000030659"/>
    </source>
</evidence>
<dbReference type="eggNOG" id="KOG3065">
    <property type="taxonomic scope" value="Eukaryota"/>
</dbReference>
<dbReference type="GO" id="GO:0005886">
    <property type="term" value="C:plasma membrane"/>
    <property type="evidence" value="ECO:0007669"/>
    <property type="project" value="TreeGrafter"/>
</dbReference>